<proteinExistence type="predicted"/>
<dbReference type="Pfam" id="PF18599">
    <property type="entry name" value="LCIB_C_CA"/>
    <property type="match status" value="1"/>
</dbReference>
<evidence type="ECO:0000313" key="3">
    <source>
        <dbReference type="EMBL" id="KAL3811231.1"/>
    </source>
</evidence>
<dbReference type="PANTHER" id="PTHR38016">
    <property type="entry name" value="UNNAMED PRODUCT"/>
    <property type="match status" value="1"/>
</dbReference>
<protein>
    <recommendedName>
        <fullName evidence="2">Limiting CO2-inducible protein B/C beta carbonyic anhydrase domain-containing protein</fullName>
    </recommendedName>
</protein>
<evidence type="ECO:0000259" key="2">
    <source>
        <dbReference type="Pfam" id="PF18599"/>
    </source>
</evidence>
<name>A0ABD3RHI0_9STRA</name>
<dbReference type="AlphaFoldDB" id="A0ABD3RHI0"/>
<organism evidence="3 4">
    <name type="scientific">Cyclostephanos tholiformis</name>
    <dbReference type="NCBI Taxonomy" id="382380"/>
    <lineage>
        <taxon>Eukaryota</taxon>
        <taxon>Sar</taxon>
        <taxon>Stramenopiles</taxon>
        <taxon>Ochrophyta</taxon>
        <taxon>Bacillariophyta</taxon>
        <taxon>Coscinodiscophyceae</taxon>
        <taxon>Thalassiosirophycidae</taxon>
        <taxon>Stephanodiscales</taxon>
        <taxon>Stephanodiscaceae</taxon>
        <taxon>Cyclostephanos</taxon>
    </lineage>
</organism>
<dbReference type="EMBL" id="JALLPB020000273">
    <property type="protein sequence ID" value="KAL3811231.1"/>
    <property type="molecule type" value="Genomic_DNA"/>
</dbReference>
<keyword evidence="4" id="KW-1185">Reference proteome</keyword>
<dbReference type="Proteomes" id="UP001530377">
    <property type="component" value="Unassembled WGS sequence"/>
</dbReference>
<evidence type="ECO:0000256" key="1">
    <source>
        <dbReference type="SAM" id="MobiDB-lite"/>
    </source>
</evidence>
<comment type="caution">
    <text evidence="3">The sequence shown here is derived from an EMBL/GenBank/DDBJ whole genome shotgun (WGS) entry which is preliminary data.</text>
</comment>
<evidence type="ECO:0000313" key="4">
    <source>
        <dbReference type="Proteomes" id="UP001530377"/>
    </source>
</evidence>
<dbReference type="InterPro" id="IPR040703">
    <property type="entry name" value="LCIB/C_CA"/>
</dbReference>
<feature type="domain" description="Limiting CO2-inducible protein B/C beta carbonyic anhydrase" evidence="2">
    <location>
        <begin position="742"/>
        <end position="977"/>
    </location>
</feature>
<reference evidence="3 4" key="1">
    <citation type="submission" date="2024-10" db="EMBL/GenBank/DDBJ databases">
        <title>Updated reference genomes for cyclostephanoid diatoms.</title>
        <authorList>
            <person name="Roberts W.R."/>
            <person name="Alverson A.J."/>
        </authorList>
    </citation>
    <scope>NUCLEOTIDE SEQUENCE [LARGE SCALE GENOMIC DNA]</scope>
    <source>
        <strain evidence="3 4">AJA228-03</strain>
    </source>
</reference>
<accession>A0ABD3RHI0</accession>
<gene>
    <name evidence="3" type="ORF">ACHAXA_008990</name>
</gene>
<sequence length="1068" mass="116118">MERRSSPGDPSFGIVNAESIVEGIQNCHVSLEESRVRLLPWMKLFDDEDDGGSSNNDDGRPTHRKNNFDGRRHGDDDDSDFRAVEEFLSCMDRTFASVDALMSRLADGGLIPLNGVARDNDNNNNNNNHNRDEDNVYFLMASNCISKATTFICHHCLTLLEADSLDEPGPLDNRKNADQCAGVRIQPLMARLSELALRVTHIHATFASRDYNHRVVDDTDSITSQSIIEAYSQYQRRCLRARSKPVISLVADLRRVASSQNCYVSDLLEAERRTQQLEVSLDDECDGIDDGGGDGIDGTAAVSRGQPHAQAITVVLGEASSLIHPLAAWRDAMDIQSDIDHDDDVVVLLRRMCQDSIELLDAEAQTLAATVGSWFSSDQRGIATLDNDNDSSNDPTKSNLLSIESSLEEMALICQLMSRYCLYSEQTLDRRVVEGGESRLQDLLTEQSLHYSTLETRLATLQFGQALSLACPQLIELGRPSLQVPSIVEDTHFICVRAIERAAGTRSERAVWTVGHWVCDVWGVDQSRGMMGGGDGVNGVYRALMEGVGCSSSNNPIETTTNALGPTSPKVDNAFAAALLEAVDEDGSQARDELHSQSLSYRELLQQRVLALVTDLCGGDDIFDCDGKLCLQNLRLFIEKEEYNLDSSSFRHLEGVDRLESELIGPNHGMTGTKPAVAAVVRGDDHDDAVVVDVPTREIRIMAPLAAIVSSLSPAFGFVSPASAAPVANAFESNLSKFFPGALTNSAVALRVVAALRERGYTRTNTLFGSSLCSDEINDTAESLVGDLQNKLGVEGVFNLGGLGGLPFVGISGMGAFTSHAPVDGKIFIVFGPHVGISSDGTVGKIERVGKNSVSTSCGAGIGAYKAIMATNTTQQAKEVIGTKDFQEEYIIQQLSTRLDALRGQDPNNDSITYVTNKMYDLVWEMLRSEVNAFTTKPDFWKSVSEVTLLGGIVVNRGHGSTPGVPGGEDFFQPLMLKSLTKDGEIISRSNSPCYFAYFSAHKLSTELMAILFNINRLSCALGAIGIVNMNGNDTEDSVSGCTTTTSYCVPKICQRRSDYHAVNTTRK</sequence>
<feature type="compositionally biased region" description="Basic and acidic residues" evidence="1">
    <location>
        <begin position="57"/>
        <end position="76"/>
    </location>
</feature>
<dbReference type="PANTHER" id="PTHR38016:SF1">
    <property type="entry name" value="LIMITING CO2-INDUCIBLE PROTEIN B_C BETA CARBONYIC ANHYDRASE DOMAIN-CONTAINING PROTEIN"/>
    <property type="match status" value="1"/>
</dbReference>
<feature type="region of interest" description="Disordered" evidence="1">
    <location>
        <begin position="47"/>
        <end position="76"/>
    </location>
</feature>